<evidence type="ECO:0000259" key="1">
    <source>
        <dbReference type="Pfam" id="PF01408"/>
    </source>
</evidence>
<comment type="caution">
    <text evidence="2">The sequence shown here is derived from an EMBL/GenBank/DDBJ whole genome shotgun (WGS) entry which is preliminary data.</text>
</comment>
<dbReference type="EMBL" id="BNBT01000069">
    <property type="protein sequence ID" value="GHE70249.1"/>
    <property type="molecule type" value="Genomic_DNA"/>
</dbReference>
<proteinExistence type="predicted"/>
<dbReference type="Gene3D" id="3.30.360.10">
    <property type="entry name" value="Dihydrodipicolinate Reductase, domain 2"/>
    <property type="match status" value="1"/>
</dbReference>
<dbReference type="PANTHER" id="PTHR43708:SF4">
    <property type="entry name" value="OXIDOREDUCTASE YCEM-RELATED"/>
    <property type="match status" value="1"/>
</dbReference>
<organism evidence="2 3">
    <name type="scientific">Streptomyces longispororuber</name>
    <dbReference type="NCBI Taxonomy" id="68230"/>
    <lineage>
        <taxon>Bacteria</taxon>
        <taxon>Bacillati</taxon>
        <taxon>Actinomycetota</taxon>
        <taxon>Actinomycetes</taxon>
        <taxon>Kitasatosporales</taxon>
        <taxon>Streptomycetaceae</taxon>
        <taxon>Streptomyces</taxon>
    </lineage>
</organism>
<dbReference type="Proteomes" id="UP000608024">
    <property type="component" value="Unassembled WGS sequence"/>
</dbReference>
<keyword evidence="3" id="KW-1185">Reference proteome</keyword>
<evidence type="ECO:0000313" key="3">
    <source>
        <dbReference type="Proteomes" id="UP000608024"/>
    </source>
</evidence>
<dbReference type="PANTHER" id="PTHR43708">
    <property type="entry name" value="CONSERVED EXPRESSED OXIDOREDUCTASE (EUROFUNG)"/>
    <property type="match status" value="1"/>
</dbReference>
<dbReference type="InterPro" id="IPR051317">
    <property type="entry name" value="Gfo/Idh/MocA_oxidoreduct"/>
</dbReference>
<protein>
    <submittedName>
        <fullName evidence="2">Oxidoreductase</fullName>
    </submittedName>
</protein>
<dbReference type="InterPro" id="IPR000683">
    <property type="entry name" value="Gfo/Idh/MocA-like_OxRdtase_N"/>
</dbReference>
<sequence>MQTERIRVGVIGCGTVAQIMHLPYLRDLSDHFEIAALGDLSPGLLDHVGERYAVPASRRFTDHRALLDTDVDAVLVLSGGSHAPQVLAAAEAGKHVFVEKPLCFTLREADLIDKAVARAGVCLMVGYMKRFDPGFRWGQRLVGAVDDARFIQIDTLHPSEDQYIDIHGVRRFDDVPREVARREHRVAEELLDEAVGAVSDALRFVYHDVFLGSMVHDINALRALVGAPEDVLFTDIWPPDSRFPSVNTVLRHSGELRTSYTWTYLDHVRDYFEEIAVFSPTQRVRIQFPSPFLKHWPTPVVAQSMEDGAHVEKRVQVSYDEAFREELRAFHSCVTEGAPVLTDVQDARADIALLQQVFARSGVRGLGGEAARYR</sequence>
<dbReference type="InterPro" id="IPR036291">
    <property type="entry name" value="NAD(P)-bd_dom_sf"/>
</dbReference>
<dbReference type="Pfam" id="PF01408">
    <property type="entry name" value="GFO_IDH_MocA"/>
    <property type="match status" value="1"/>
</dbReference>
<dbReference type="RefSeq" id="WP_190137685.1">
    <property type="nucleotide sequence ID" value="NZ_BNBT01000069.1"/>
</dbReference>
<dbReference type="SUPFAM" id="SSF51735">
    <property type="entry name" value="NAD(P)-binding Rossmann-fold domains"/>
    <property type="match status" value="1"/>
</dbReference>
<dbReference type="Gene3D" id="3.40.50.720">
    <property type="entry name" value="NAD(P)-binding Rossmann-like Domain"/>
    <property type="match status" value="1"/>
</dbReference>
<dbReference type="AlphaFoldDB" id="A0A918ZTN6"/>
<reference evidence="2" key="2">
    <citation type="submission" date="2020-09" db="EMBL/GenBank/DDBJ databases">
        <authorList>
            <person name="Sun Q."/>
            <person name="Ohkuma M."/>
        </authorList>
    </citation>
    <scope>NUCLEOTIDE SEQUENCE</scope>
    <source>
        <strain evidence="2">JCM 4784</strain>
    </source>
</reference>
<feature type="domain" description="Gfo/Idh/MocA-like oxidoreductase N-terminal" evidence="1">
    <location>
        <begin position="6"/>
        <end position="127"/>
    </location>
</feature>
<gene>
    <name evidence="2" type="ORF">GCM10018785_43440</name>
</gene>
<evidence type="ECO:0000313" key="2">
    <source>
        <dbReference type="EMBL" id="GHE70249.1"/>
    </source>
</evidence>
<dbReference type="GO" id="GO:0000166">
    <property type="term" value="F:nucleotide binding"/>
    <property type="evidence" value="ECO:0007669"/>
    <property type="project" value="InterPro"/>
</dbReference>
<reference evidence="2" key="1">
    <citation type="journal article" date="2014" name="Int. J. Syst. Evol. Microbiol.">
        <title>Complete genome sequence of Corynebacterium casei LMG S-19264T (=DSM 44701T), isolated from a smear-ripened cheese.</title>
        <authorList>
            <consortium name="US DOE Joint Genome Institute (JGI-PGF)"/>
            <person name="Walter F."/>
            <person name="Albersmeier A."/>
            <person name="Kalinowski J."/>
            <person name="Ruckert C."/>
        </authorList>
    </citation>
    <scope>NUCLEOTIDE SEQUENCE</scope>
    <source>
        <strain evidence="2">JCM 4784</strain>
    </source>
</reference>
<name>A0A918ZTN6_9ACTN</name>
<accession>A0A918ZTN6</accession>